<feature type="region of interest" description="Disordered" evidence="1">
    <location>
        <begin position="76"/>
        <end position="113"/>
    </location>
</feature>
<dbReference type="InParanoid" id="A0A0H2RRY1"/>
<feature type="region of interest" description="Disordered" evidence="1">
    <location>
        <begin position="368"/>
        <end position="390"/>
    </location>
</feature>
<proteinExistence type="predicted"/>
<dbReference type="EMBL" id="KQ085941">
    <property type="protein sequence ID" value="KLO14604.1"/>
    <property type="molecule type" value="Genomic_DNA"/>
</dbReference>
<accession>A0A0H2RRY1</accession>
<evidence type="ECO:0000313" key="2">
    <source>
        <dbReference type="EMBL" id="KLO14604.1"/>
    </source>
</evidence>
<protein>
    <submittedName>
        <fullName evidence="2">Uncharacterized protein</fullName>
    </submittedName>
</protein>
<keyword evidence="3" id="KW-1185">Reference proteome</keyword>
<sequence length="508" mass="55205">MNAVSSASTASTGVEVERDMSRQQCLMVDQCFEEGQYESGIDALDQLRTNQVRPSPAHIRQLIYIALCRAPASSQAAQGKGKGKAPGETPFGSPTKAQRKETKTSFRPSAKASEAARRLLSSYAMTNLPEGLIRAIPCYKLTESESTNLPRPIDLSVKDGKTEEDSVIAQKSVELLHCGNCWNLLKPGLVSGGSASSWSLQASGKVEEDAYLEEDPDESQSVVGDTAWPLLTWLITLFEKDESLVKDESQGRYSALLFSQIKSSDGSMTRSNAEAPLQVVIACYEQSDSRRHYLGQRLMRLLINLTSCTMFSALALLASLSNHLTMLSTTTLSKFLSDLPTTSRGTAFKAAVCDKTLGHRLGAVQQAQARKVRTAQPKATDGTPGSPSKAAARSALQKSYTFPVPSSAKIMEILSSFQKSTKTSKDDFVVLFHLVVAAGDLASEQAAQSDGDRVWAPLLLDGRLEKAIVEVFADKGRELVKKDVKMEIDKMGTILKMKCDVWKASCTR</sequence>
<dbReference type="Proteomes" id="UP000053477">
    <property type="component" value="Unassembled WGS sequence"/>
</dbReference>
<gene>
    <name evidence="2" type="ORF">SCHPADRAFT_927752</name>
</gene>
<organism evidence="2 3">
    <name type="scientific">Schizopora paradoxa</name>
    <dbReference type="NCBI Taxonomy" id="27342"/>
    <lineage>
        <taxon>Eukaryota</taxon>
        <taxon>Fungi</taxon>
        <taxon>Dikarya</taxon>
        <taxon>Basidiomycota</taxon>
        <taxon>Agaricomycotina</taxon>
        <taxon>Agaricomycetes</taxon>
        <taxon>Hymenochaetales</taxon>
        <taxon>Schizoporaceae</taxon>
        <taxon>Schizopora</taxon>
    </lineage>
</organism>
<evidence type="ECO:0000256" key="1">
    <source>
        <dbReference type="SAM" id="MobiDB-lite"/>
    </source>
</evidence>
<reference evidence="2 3" key="1">
    <citation type="submission" date="2015-04" db="EMBL/GenBank/DDBJ databases">
        <title>Complete genome sequence of Schizopora paradoxa KUC8140, a cosmopolitan wood degrader in East Asia.</title>
        <authorList>
            <consortium name="DOE Joint Genome Institute"/>
            <person name="Min B."/>
            <person name="Park H."/>
            <person name="Jang Y."/>
            <person name="Kim J.-J."/>
            <person name="Kim K.H."/>
            <person name="Pangilinan J."/>
            <person name="Lipzen A."/>
            <person name="Riley R."/>
            <person name="Grigoriev I.V."/>
            <person name="Spatafora J.W."/>
            <person name="Choi I.-G."/>
        </authorList>
    </citation>
    <scope>NUCLEOTIDE SEQUENCE [LARGE SCALE GENOMIC DNA]</scope>
    <source>
        <strain evidence="2 3">KUC8140</strain>
    </source>
</reference>
<evidence type="ECO:0000313" key="3">
    <source>
        <dbReference type="Proteomes" id="UP000053477"/>
    </source>
</evidence>
<dbReference type="OrthoDB" id="2337158at2759"/>
<dbReference type="AlphaFoldDB" id="A0A0H2RRY1"/>
<name>A0A0H2RRY1_9AGAM</name>